<feature type="domain" description="Myb-like" evidence="8">
    <location>
        <begin position="10"/>
        <end position="84"/>
    </location>
</feature>
<dbReference type="SUPFAM" id="SSF46689">
    <property type="entry name" value="Homeodomain-like"/>
    <property type="match status" value="1"/>
</dbReference>
<feature type="region of interest" description="Disordered" evidence="7">
    <location>
        <begin position="82"/>
        <end position="112"/>
    </location>
</feature>
<keyword evidence="2" id="KW-0677">Repeat</keyword>
<dbReference type="CDD" id="cd00167">
    <property type="entry name" value="SANT"/>
    <property type="match status" value="1"/>
</dbReference>
<dbReference type="PANTHER" id="PTHR47995:SF18">
    <property type="entry name" value="TRANSCRIPTION FACTOR MYB65"/>
    <property type="match status" value="1"/>
</dbReference>
<evidence type="ECO:0000313" key="11">
    <source>
        <dbReference type="Proteomes" id="UP001567538"/>
    </source>
</evidence>
<dbReference type="InterPro" id="IPR009057">
    <property type="entry name" value="Homeodomain-like_sf"/>
</dbReference>
<dbReference type="PROSITE" id="PS50090">
    <property type="entry name" value="MYB_LIKE"/>
    <property type="match status" value="1"/>
</dbReference>
<reference evidence="10 11" key="1">
    <citation type="submission" date="2024-06" db="EMBL/GenBank/DDBJ databases">
        <title>A chromosome level genome sequence of Diviner's sage (Salvia divinorum).</title>
        <authorList>
            <person name="Ford S.A."/>
            <person name="Ro D.-K."/>
            <person name="Ness R.W."/>
            <person name="Phillips M.A."/>
        </authorList>
    </citation>
    <scope>NUCLEOTIDE SEQUENCE [LARGE SCALE GENOMIC DNA]</scope>
    <source>
        <strain evidence="10">SAF-2024a</strain>
        <tissue evidence="10">Leaf</tissue>
    </source>
</reference>
<feature type="region of interest" description="Disordered" evidence="7">
    <location>
        <begin position="165"/>
        <end position="187"/>
    </location>
</feature>
<dbReference type="AlphaFoldDB" id="A0ABD1IGW9"/>
<dbReference type="PANTHER" id="PTHR47995">
    <property type="entry name" value="TRANSCRIPTION FACTOR MYB33-RELATED"/>
    <property type="match status" value="1"/>
</dbReference>
<feature type="compositionally biased region" description="Basic residues" evidence="7">
    <location>
        <begin position="1"/>
        <end position="17"/>
    </location>
</feature>
<dbReference type="Proteomes" id="UP001567538">
    <property type="component" value="Unassembled WGS sequence"/>
</dbReference>
<keyword evidence="3" id="KW-0805">Transcription regulation</keyword>
<dbReference type="EMBL" id="JBEAFC010000002">
    <property type="protein sequence ID" value="KAL1567009.1"/>
    <property type="molecule type" value="Genomic_DNA"/>
</dbReference>
<dbReference type="Pfam" id="PF00249">
    <property type="entry name" value="Myb_DNA-binding"/>
    <property type="match status" value="2"/>
</dbReference>
<feature type="region of interest" description="Disordered" evidence="7">
    <location>
        <begin position="1"/>
        <end position="23"/>
    </location>
</feature>
<comment type="caution">
    <text evidence="10">The sequence shown here is derived from an EMBL/GenBank/DDBJ whole genome shotgun (WGS) entry which is preliminary data.</text>
</comment>
<proteinExistence type="predicted"/>
<gene>
    <name evidence="10" type="ORF">AAHA92_02540</name>
</gene>
<evidence type="ECO:0000256" key="6">
    <source>
        <dbReference type="ARBA" id="ARBA00023242"/>
    </source>
</evidence>
<evidence type="ECO:0000256" key="4">
    <source>
        <dbReference type="ARBA" id="ARBA00023125"/>
    </source>
</evidence>
<dbReference type="PROSITE" id="PS51294">
    <property type="entry name" value="HTH_MYB"/>
    <property type="match status" value="2"/>
</dbReference>
<evidence type="ECO:0000256" key="7">
    <source>
        <dbReference type="SAM" id="MobiDB-lite"/>
    </source>
</evidence>
<evidence type="ECO:0000259" key="8">
    <source>
        <dbReference type="PROSITE" id="PS50090"/>
    </source>
</evidence>
<dbReference type="Gene3D" id="1.10.10.60">
    <property type="entry name" value="Homeodomain-like"/>
    <property type="match status" value="2"/>
</dbReference>
<comment type="subcellular location">
    <subcellularLocation>
        <location evidence="1">Nucleus</location>
    </subcellularLocation>
</comment>
<evidence type="ECO:0000259" key="9">
    <source>
        <dbReference type="PROSITE" id="PS51294"/>
    </source>
</evidence>
<keyword evidence="6" id="KW-0539">Nucleus</keyword>
<evidence type="ECO:0000256" key="5">
    <source>
        <dbReference type="ARBA" id="ARBA00023163"/>
    </source>
</evidence>
<organism evidence="10 11">
    <name type="scientific">Salvia divinorum</name>
    <name type="common">Maria pastora</name>
    <name type="synonym">Diviner's sage</name>
    <dbReference type="NCBI Taxonomy" id="28513"/>
    <lineage>
        <taxon>Eukaryota</taxon>
        <taxon>Viridiplantae</taxon>
        <taxon>Streptophyta</taxon>
        <taxon>Embryophyta</taxon>
        <taxon>Tracheophyta</taxon>
        <taxon>Spermatophyta</taxon>
        <taxon>Magnoliopsida</taxon>
        <taxon>eudicotyledons</taxon>
        <taxon>Gunneridae</taxon>
        <taxon>Pentapetalae</taxon>
        <taxon>asterids</taxon>
        <taxon>lamiids</taxon>
        <taxon>Lamiales</taxon>
        <taxon>Lamiaceae</taxon>
        <taxon>Nepetoideae</taxon>
        <taxon>Mentheae</taxon>
        <taxon>Salviinae</taxon>
        <taxon>Salvia</taxon>
        <taxon>Salvia subgen. Calosphace</taxon>
    </lineage>
</organism>
<accession>A0ABD1IGW9</accession>
<evidence type="ECO:0000313" key="10">
    <source>
        <dbReference type="EMBL" id="KAL1567009.1"/>
    </source>
</evidence>
<evidence type="ECO:0000256" key="3">
    <source>
        <dbReference type="ARBA" id="ARBA00023015"/>
    </source>
</evidence>
<feature type="region of interest" description="Disordered" evidence="7">
    <location>
        <begin position="237"/>
        <end position="270"/>
    </location>
</feature>
<sequence length="387" mass="43657">MHKKNPNYGKNGKRKGAWSKEEDDKLKRAVEELGDKNWKYPFTKHEEDFIFHLHAQYGNAWSRIASKLPGRSDNDIKNFWHKKSKKQQRQDKKQNHQTTMPAPSNQSLKQKLRERGISTNQHSFIKAPEETHLFTAQVPFHDNSTGTKDGIQHLKASSTTILHKTEKSESGECMHSEMSTHAEYSDSKEEDLIGEIFNSETFLDHNYHVNTQCNVIASNCNLCNECPLQDSFGERSPQIDEPFSPKSHSDALGAVNSPTSTTILHKPGDGSGSGQLSYGVEYFQCSLEQELSDGLDIRFPERNLGAESLPVHQNTAVDLVDSSNLVSQPTAVRESLGCHHFSLQKHSAPTNFCQSSFIQNQYHEAHHCSSLDGLYGEMIEQKMGEET</sequence>
<keyword evidence="11" id="KW-1185">Reference proteome</keyword>
<feature type="compositionally biased region" description="Polar residues" evidence="7">
    <location>
        <begin position="98"/>
        <end position="109"/>
    </location>
</feature>
<dbReference type="InterPro" id="IPR017930">
    <property type="entry name" value="Myb_dom"/>
</dbReference>
<feature type="domain" description="HTH myb-type" evidence="9">
    <location>
        <begin position="10"/>
        <end position="39"/>
    </location>
</feature>
<dbReference type="GO" id="GO:0005634">
    <property type="term" value="C:nucleus"/>
    <property type="evidence" value="ECO:0007669"/>
    <property type="project" value="UniProtKB-SubCell"/>
</dbReference>
<dbReference type="GO" id="GO:0003677">
    <property type="term" value="F:DNA binding"/>
    <property type="evidence" value="ECO:0007669"/>
    <property type="project" value="UniProtKB-KW"/>
</dbReference>
<dbReference type="SMART" id="SM00717">
    <property type="entry name" value="SANT"/>
    <property type="match status" value="1"/>
</dbReference>
<name>A0ABD1IGW9_SALDI</name>
<keyword evidence="4" id="KW-0238">DNA-binding</keyword>
<feature type="domain" description="HTH myb-type" evidence="9">
    <location>
        <begin position="41"/>
        <end position="88"/>
    </location>
</feature>
<evidence type="ECO:0000256" key="2">
    <source>
        <dbReference type="ARBA" id="ARBA00022737"/>
    </source>
</evidence>
<protein>
    <submittedName>
        <fullName evidence="10">MYB-related transcription factor</fullName>
    </submittedName>
</protein>
<evidence type="ECO:0000256" key="1">
    <source>
        <dbReference type="ARBA" id="ARBA00004123"/>
    </source>
</evidence>
<dbReference type="InterPro" id="IPR001005">
    <property type="entry name" value="SANT/Myb"/>
</dbReference>
<keyword evidence="5" id="KW-0804">Transcription</keyword>